<gene>
    <name evidence="1" type="ORF">L3Q82_024383</name>
</gene>
<accession>A0ACB8WP29</accession>
<comment type="caution">
    <text evidence="1">The sequence shown here is derived from an EMBL/GenBank/DDBJ whole genome shotgun (WGS) entry which is preliminary data.</text>
</comment>
<sequence>MASVDEFMSSVGGVIGALFALDVGDKRLKESMRQIIKENLVEVGVLPSEPHAGRSEVEASEAAAFSEAVKSVSVKAAVLKSYELVPEAYRTPGICQGAEQFKNSVPSHIVTHINEHKVKTAAEAATLADEYVLTHHGARDDRPRSSCKEMEPEVNDNPEQSDFAAFVSDGHVSLVGSEVKGEVVMGMRPALPVQGVDVILGNDLAVTRTLYQAKEEPEVEQSVKVSTVSVPVSLSSVSHSDLVAEQRADPTLAPRMDQPFMLQVDANDLGAGAVLLQADRNGVEHPEFFLQEV</sequence>
<evidence type="ECO:0000313" key="1">
    <source>
        <dbReference type="EMBL" id="KAI3369574.1"/>
    </source>
</evidence>
<organism evidence="1 2">
    <name type="scientific">Scortum barcoo</name>
    <name type="common">barcoo grunter</name>
    <dbReference type="NCBI Taxonomy" id="214431"/>
    <lineage>
        <taxon>Eukaryota</taxon>
        <taxon>Metazoa</taxon>
        <taxon>Chordata</taxon>
        <taxon>Craniata</taxon>
        <taxon>Vertebrata</taxon>
        <taxon>Euteleostomi</taxon>
        <taxon>Actinopterygii</taxon>
        <taxon>Neopterygii</taxon>
        <taxon>Teleostei</taxon>
        <taxon>Neoteleostei</taxon>
        <taxon>Acanthomorphata</taxon>
        <taxon>Eupercaria</taxon>
        <taxon>Centrarchiformes</taxon>
        <taxon>Terapontoidei</taxon>
        <taxon>Terapontidae</taxon>
        <taxon>Scortum</taxon>
    </lineage>
</organism>
<dbReference type="EMBL" id="CM041537">
    <property type="protein sequence ID" value="KAI3369574.1"/>
    <property type="molecule type" value="Genomic_DNA"/>
</dbReference>
<evidence type="ECO:0000313" key="2">
    <source>
        <dbReference type="Proteomes" id="UP000831701"/>
    </source>
</evidence>
<dbReference type="Proteomes" id="UP000831701">
    <property type="component" value="Chromosome 7"/>
</dbReference>
<proteinExistence type="predicted"/>
<protein>
    <submittedName>
        <fullName evidence="1">Uncharacterized protein</fullName>
    </submittedName>
</protein>
<reference evidence="1" key="1">
    <citation type="submission" date="2022-04" db="EMBL/GenBank/DDBJ databases">
        <title>Jade perch genome.</title>
        <authorList>
            <person name="Chao B."/>
        </authorList>
    </citation>
    <scope>NUCLEOTIDE SEQUENCE</scope>
    <source>
        <strain evidence="1">CB-2022</strain>
    </source>
</reference>
<name>A0ACB8WP29_9TELE</name>
<keyword evidence="2" id="KW-1185">Reference proteome</keyword>